<dbReference type="InterPro" id="IPR050862">
    <property type="entry name" value="RdRp_reductase_class-2"/>
</dbReference>
<evidence type="ECO:0000256" key="16">
    <source>
        <dbReference type="RuleBase" id="RU364064"/>
    </source>
</evidence>
<evidence type="ECO:0000256" key="13">
    <source>
        <dbReference type="ARBA" id="ARBA00023285"/>
    </source>
</evidence>
<dbReference type="PRINTS" id="PR00379">
    <property type="entry name" value="INTEIN"/>
</dbReference>
<dbReference type="InterPro" id="IPR036844">
    <property type="entry name" value="Hint_dom_sf"/>
</dbReference>
<keyword evidence="10 16" id="KW-0560">Oxidoreductase</keyword>
<evidence type="ECO:0000256" key="2">
    <source>
        <dbReference type="ARBA" id="ARBA00007405"/>
    </source>
</evidence>
<dbReference type="GO" id="GO:0071897">
    <property type="term" value="P:DNA biosynthetic process"/>
    <property type="evidence" value="ECO:0007669"/>
    <property type="project" value="UniProtKB-KW"/>
</dbReference>
<dbReference type="InterPro" id="IPR030934">
    <property type="entry name" value="Intein_C"/>
</dbReference>
<keyword evidence="7 16" id="KW-0547">Nucleotide-binding</keyword>
<dbReference type="GO" id="GO:0031419">
    <property type="term" value="F:cobalamin binding"/>
    <property type="evidence" value="ECO:0007669"/>
    <property type="project" value="UniProtKB-KW"/>
</dbReference>
<dbReference type="GO" id="GO:0004519">
    <property type="term" value="F:endonuclease activity"/>
    <property type="evidence" value="ECO:0007669"/>
    <property type="project" value="InterPro"/>
</dbReference>
<evidence type="ECO:0000256" key="12">
    <source>
        <dbReference type="ARBA" id="ARBA00023157"/>
    </source>
</evidence>
<dbReference type="InterPro" id="IPR000788">
    <property type="entry name" value="RNR_lg_C"/>
</dbReference>
<dbReference type="NCBIfam" id="TIGR01445">
    <property type="entry name" value="intein_Nterm"/>
    <property type="match status" value="1"/>
</dbReference>
<evidence type="ECO:0000256" key="11">
    <source>
        <dbReference type="ARBA" id="ARBA00023116"/>
    </source>
</evidence>
<dbReference type="InterPro" id="IPR006141">
    <property type="entry name" value="Intein_N"/>
</dbReference>
<dbReference type="CDD" id="cd00081">
    <property type="entry name" value="Hint"/>
    <property type="match status" value="1"/>
</dbReference>
<evidence type="ECO:0000256" key="9">
    <source>
        <dbReference type="ARBA" id="ARBA00023000"/>
    </source>
</evidence>
<dbReference type="PROSITE" id="PS50819">
    <property type="entry name" value="INTEIN_ENDONUCLEASE"/>
    <property type="match status" value="1"/>
</dbReference>
<dbReference type="GO" id="GO:0004748">
    <property type="term" value="F:ribonucleoside-diphosphate reductase activity, thioredoxin disulfide as acceptor"/>
    <property type="evidence" value="ECO:0007669"/>
    <property type="project" value="UniProtKB-EC"/>
</dbReference>
<dbReference type="Proteomes" id="UP000228921">
    <property type="component" value="Unassembled WGS sequence"/>
</dbReference>
<sequence>MRIAKVSPLPQGTNTMPTAPIPEDLKAMPIQLTENARTILRKRYLRRGEDGQPAETEHQMFWRVAYHVALAEAEFADHETVMRYARAYFELLTKLRFFPNSPTFTGAGTPLGQLAACFVLAIDDDMGRTENGIFQTLRNAALIQQTGGGNGFAFSRLRPKGALVRSSGGEATGPVGFLRVYDQAFGEIAQGGSRRGANMAVLRVDHPDIREFITCKTDESAITNFNISVGITDAFMRAVENDQDFELVNPQDGKVWERVRARDLFDLIVKQAHHNGEPGVLFLDIANRSNPVPHLYVLESTNPCGEQWLGPFENCCLGSLNLAQLPVKDGAPDWKTLQAWTELATRFLDDVVSANSYVPSVPQLAEAAHRVRRIGLGFMGLADLMYKLRVRYGSEEGQEFAGQITEFIRYHAMKTSIELAKERGAFPAIKGSIYDPDDLKWQPPMPLFPYTRDWKRPKLDWEKIVKGIKKHGIRNGAQLTVAPTGTIATVSGCEGYGCEPVFALAYIRHVNDKGRDLQLQYTSPLFEQALREAKLSEAQIKRIIEHVNLYGSCQQAPDLPDHIRHTFVVSSDITPEEHIRMQAAIQRFVDNSISKCVTGDTLVLTAQGLTPIADLSEMRLTDQFERLTIDVATPYGTQKTDAFYYGGMRETRKIRLTYGYEIEGTPNHRIHILGEDGQIRFARLDELKISDTVVLYAGQQIFGEAGQPLPPLITTAARNAKQIRLPERMSVELAYLLGCIISEGAIARNGVTITNDDRSLLERLGGLFTQLFGLTWHIVRNMRRESVYSLQVNSRQLRDWLILSLNILPGARNKTIPTPILRASRSELSAFLRGLFLDAYMTCDGRMFGIGLANRKLLRQLQVILLNCGIFSRLQRASGRAWALTVSGNGLERLAALVEFDEVWKNERIAVRGEERKHRLYSYGEQTKDYQRAGVNLLQNHRPDGSLAEVIYQHFSDVAHSYADSFFASDQENCLYVEVESIESGFAEVFDLSVPQSHTFIANGLGNHNTCNFPSEATEQDVATAYMLGWKLGCKGLTVYVTGSREKVVLETRATAKQKEKGEEAQPEATTTALTTAQSHAVTPNGAPEPITLFPEPKKPRPRRLEGRTYRIGTPLGGTYITINENGEGRGQPFEMFIHTSKAGSETAAISEALGRLSSLIMRMASPIPPRERVKEIIRQLEGIGGDRSIGFGPQRVRSLPDGIAQVLREYLDETSDDANDPAPLPKRYIADQRLLEQPKSQLELMGELCPECGEASLVNEESCRKCYSCGYSEC</sequence>
<dbReference type="InterPro" id="IPR013344">
    <property type="entry name" value="RNR_NrdJ/NrdZ"/>
</dbReference>
<evidence type="ECO:0000256" key="14">
    <source>
        <dbReference type="ARBA" id="ARBA00025437"/>
    </source>
</evidence>
<organism evidence="19 20">
    <name type="scientific">Candidatus Thermofonsia Clade 1 bacterium</name>
    <dbReference type="NCBI Taxonomy" id="2364210"/>
    <lineage>
        <taxon>Bacteria</taxon>
        <taxon>Bacillati</taxon>
        <taxon>Chloroflexota</taxon>
        <taxon>Candidatus Thermofontia</taxon>
        <taxon>Candidatus Thermofonsia Clade 1</taxon>
    </lineage>
</organism>
<evidence type="ECO:0000256" key="5">
    <source>
        <dbReference type="ARBA" id="ARBA00022628"/>
    </source>
</evidence>
<dbReference type="PANTHER" id="PTHR43371">
    <property type="entry name" value="VITAMIN B12-DEPENDENT RIBONUCLEOTIDE REDUCTASE"/>
    <property type="match status" value="1"/>
</dbReference>
<comment type="similarity">
    <text evidence="2 16">Belongs to the ribonucleoside diphosphate reductase class-2 family.</text>
</comment>
<protein>
    <recommendedName>
        <fullName evidence="4 16">Vitamin B12-dependent ribonucleotide reductase</fullName>
        <ecNumber evidence="3 16">1.17.4.1</ecNumber>
    </recommendedName>
</protein>
<dbReference type="Pfam" id="PF00317">
    <property type="entry name" value="Ribonuc_red_lgN"/>
    <property type="match status" value="1"/>
</dbReference>
<dbReference type="PROSITE" id="PS50818">
    <property type="entry name" value="INTEIN_C_TER"/>
    <property type="match status" value="1"/>
</dbReference>
<evidence type="ECO:0000313" key="19">
    <source>
        <dbReference type="EMBL" id="PJF31203.1"/>
    </source>
</evidence>
<evidence type="ECO:0000256" key="15">
    <source>
        <dbReference type="ARBA" id="ARBA00047754"/>
    </source>
</evidence>
<dbReference type="InterPro" id="IPR008926">
    <property type="entry name" value="RNR_R1-su_N"/>
</dbReference>
<proteinExistence type="inferred from homology"/>
<dbReference type="InterPro" id="IPR003587">
    <property type="entry name" value="Hint_dom_N"/>
</dbReference>
<dbReference type="NCBIfam" id="TIGR02504">
    <property type="entry name" value="NrdJ_Z"/>
    <property type="match status" value="1"/>
</dbReference>
<dbReference type="Pfam" id="PF02867">
    <property type="entry name" value="Ribonuc_red_lgC"/>
    <property type="match status" value="1"/>
</dbReference>
<dbReference type="NCBIfam" id="TIGR01443">
    <property type="entry name" value="intein_Cterm"/>
    <property type="match status" value="1"/>
</dbReference>
<dbReference type="EMBL" id="PGTK01000004">
    <property type="protein sequence ID" value="PJF31203.1"/>
    <property type="molecule type" value="Genomic_DNA"/>
</dbReference>
<evidence type="ECO:0000256" key="7">
    <source>
        <dbReference type="ARBA" id="ARBA00022741"/>
    </source>
</evidence>
<dbReference type="SMART" id="SM00306">
    <property type="entry name" value="HintN"/>
    <property type="match status" value="1"/>
</dbReference>
<dbReference type="Gene3D" id="3.20.70.20">
    <property type="match status" value="2"/>
</dbReference>
<keyword evidence="13 16" id="KW-0170">Cobalt</keyword>
<dbReference type="InterPro" id="IPR004042">
    <property type="entry name" value="Intein_endonuc_central"/>
</dbReference>
<accession>A0A2M8P0Y7</accession>
<evidence type="ECO:0000256" key="1">
    <source>
        <dbReference type="ARBA" id="ARBA00001922"/>
    </source>
</evidence>
<evidence type="ECO:0000256" key="6">
    <source>
        <dbReference type="ARBA" id="ARBA00022634"/>
    </source>
</evidence>
<keyword evidence="12" id="KW-1015">Disulfide bond</keyword>
<gene>
    <name evidence="19" type="ORF">CUN51_04870</name>
</gene>
<dbReference type="CDD" id="cd02888">
    <property type="entry name" value="RNR_II_dimer"/>
    <property type="match status" value="1"/>
</dbReference>
<dbReference type="SUPFAM" id="SSF48168">
    <property type="entry name" value="R1 subunit of ribonucleotide reductase, N-terminal domain"/>
    <property type="match status" value="1"/>
</dbReference>
<dbReference type="Pfam" id="PF12637">
    <property type="entry name" value="TSCPD"/>
    <property type="match status" value="1"/>
</dbReference>
<dbReference type="GO" id="GO:0005524">
    <property type="term" value="F:ATP binding"/>
    <property type="evidence" value="ECO:0007669"/>
    <property type="project" value="InterPro"/>
</dbReference>
<feature type="region of interest" description="Disordered" evidence="17">
    <location>
        <begin position="1"/>
        <end position="22"/>
    </location>
</feature>
<dbReference type="SUPFAM" id="SSF55608">
    <property type="entry name" value="Homing endonucleases"/>
    <property type="match status" value="2"/>
</dbReference>
<dbReference type="PRINTS" id="PR01183">
    <property type="entry name" value="RIBORDTASEM1"/>
</dbReference>
<dbReference type="GO" id="GO:0009263">
    <property type="term" value="P:deoxyribonucleotide biosynthetic process"/>
    <property type="evidence" value="ECO:0007669"/>
    <property type="project" value="UniProtKB-KW"/>
</dbReference>
<dbReference type="InterPro" id="IPR013509">
    <property type="entry name" value="RNR_lsu_N"/>
</dbReference>
<dbReference type="PROSITE" id="PS50817">
    <property type="entry name" value="INTEIN_N_TER"/>
    <property type="match status" value="1"/>
</dbReference>
<feature type="domain" description="DOD-type homing endonuclease" evidence="18">
    <location>
        <begin position="736"/>
        <end position="870"/>
    </location>
</feature>
<name>A0A2M8P0Y7_9CHLR</name>
<dbReference type="Gene3D" id="3.10.28.10">
    <property type="entry name" value="Homing endonucleases"/>
    <property type="match status" value="1"/>
</dbReference>
<keyword evidence="8" id="KW-0068">Autocatalytic cleavage</keyword>
<evidence type="ECO:0000256" key="10">
    <source>
        <dbReference type="ARBA" id="ARBA00023002"/>
    </source>
</evidence>
<dbReference type="PANTHER" id="PTHR43371:SF1">
    <property type="entry name" value="RIBONUCLEOSIDE-DIPHOSPHATE REDUCTASE"/>
    <property type="match status" value="1"/>
</dbReference>
<comment type="catalytic activity">
    <reaction evidence="15 16">
        <text>a 2'-deoxyribonucleoside 5'-diphosphate + [thioredoxin]-disulfide + H2O = a ribonucleoside 5'-diphosphate + [thioredoxin]-dithiol</text>
        <dbReference type="Rhea" id="RHEA:23252"/>
        <dbReference type="Rhea" id="RHEA-COMP:10698"/>
        <dbReference type="Rhea" id="RHEA-COMP:10700"/>
        <dbReference type="ChEBI" id="CHEBI:15377"/>
        <dbReference type="ChEBI" id="CHEBI:29950"/>
        <dbReference type="ChEBI" id="CHEBI:50058"/>
        <dbReference type="ChEBI" id="CHEBI:57930"/>
        <dbReference type="ChEBI" id="CHEBI:73316"/>
        <dbReference type="EC" id="1.17.4.1"/>
    </reaction>
</comment>
<dbReference type="InterPro" id="IPR024434">
    <property type="entry name" value="TSCPD_dom"/>
</dbReference>
<comment type="function">
    <text evidence="14 16">Catalyzes the reduction of ribonucleotides to deoxyribonucleotides. May function to provide a pool of deoxyribonucleotide precursors for DNA repair during oxygen limitation and/or for immediate growth after restoration of oxygen.</text>
</comment>
<dbReference type="SUPFAM" id="SSF51294">
    <property type="entry name" value="Hedgehog/intein (Hint) domain"/>
    <property type="match status" value="1"/>
</dbReference>
<keyword evidence="9" id="KW-0651">Protein splicing</keyword>
<evidence type="ECO:0000256" key="8">
    <source>
        <dbReference type="ARBA" id="ARBA00022813"/>
    </source>
</evidence>
<evidence type="ECO:0000313" key="20">
    <source>
        <dbReference type="Proteomes" id="UP000228921"/>
    </source>
</evidence>
<keyword evidence="11" id="KW-0215">Deoxyribonucleotide synthesis</keyword>
<evidence type="ECO:0000256" key="3">
    <source>
        <dbReference type="ARBA" id="ARBA00012274"/>
    </source>
</evidence>
<comment type="caution">
    <text evidence="19">The sequence shown here is derived from an EMBL/GenBank/DDBJ whole genome shotgun (WGS) entry which is preliminary data.</text>
</comment>
<dbReference type="UniPathway" id="UPA00326"/>
<dbReference type="SUPFAM" id="SSF51998">
    <property type="entry name" value="PFL-like glycyl radical enzymes"/>
    <property type="match status" value="2"/>
</dbReference>
<dbReference type="AlphaFoldDB" id="A0A2M8P0Y7"/>
<reference evidence="19 20" key="1">
    <citation type="submission" date="2017-11" db="EMBL/GenBank/DDBJ databases">
        <title>Evolution of Phototrophy in the Chloroflexi Phylum Driven by Horizontal Gene Transfer.</title>
        <authorList>
            <person name="Ward L.M."/>
            <person name="Hemp J."/>
            <person name="Shih P.M."/>
            <person name="Mcglynn S.E."/>
            <person name="Fischer W."/>
        </authorList>
    </citation>
    <scope>NUCLEOTIDE SEQUENCE [LARGE SCALE GENOMIC DNA]</scope>
    <source>
        <strain evidence="19">CP2_2F</strain>
    </source>
</reference>
<feature type="region of interest" description="Disordered" evidence="17">
    <location>
        <begin position="1077"/>
        <end position="1104"/>
    </location>
</feature>
<comment type="cofactor">
    <cofactor evidence="1 16">
        <name>adenosylcob(III)alamin</name>
        <dbReference type="ChEBI" id="CHEBI:18408"/>
    </cofactor>
</comment>
<evidence type="ECO:0000256" key="17">
    <source>
        <dbReference type="SAM" id="MobiDB-lite"/>
    </source>
</evidence>
<dbReference type="InterPro" id="IPR006142">
    <property type="entry name" value="INTEIN"/>
</dbReference>
<evidence type="ECO:0000256" key="4">
    <source>
        <dbReference type="ARBA" id="ARBA00014409"/>
    </source>
</evidence>
<dbReference type="InterPro" id="IPR027434">
    <property type="entry name" value="Homing_endonucl"/>
</dbReference>
<keyword evidence="6 16" id="KW-0237">DNA synthesis</keyword>
<keyword evidence="5 16" id="KW-0846">Cobalamin</keyword>
<dbReference type="GO" id="GO:0016539">
    <property type="term" value="P:intein-mediated protein splicing"/>
    <property type="evidence" value="ECO:0007669"/>
    <property type="project" value="InterPro"/>
</dbReference>
<dbReference type="Pfam" id="PF14890">
    <property type="entry name" value="Intein_splicing"/>
    <property type="match status" value="1"/>
</dbReference>
<dbReference type="Gene3D" id="2.170.16.10">
    <property type="entry name" value="Hedgehog/Intein (Hint) domain"/>
    <property type="match status" value="1"/>
</dbReference>
<dbReference type="EC" id="1.17.4.1" evidence="3 16"/>
<evidence type="ECO:0000259" key="18">
    <source>
        <dbReference type="PROSITE" id="PS50819"/>
    </source>
</evidence>